<dbReference type="EMBL" id="CM055097">
    <property type="protein sequence ID" value="KAJ7553203.1"/>
    <property type="molecule type" value="Genomic_DNA"/>
</dbReference>
<dbReference type="Proteomes" id="UP001162992">
    <property type="component" value="Chromosome 6"/>
</dbReference>
<sequence length="141" mass="15782">MAACTSFSSPEKRRPTLFFKDISWTSCPDWKSHIPMRQRGSILAAMVYKQLALIRATPSFQTLTTSGRSPSLSATKSLFTQVSRQFSSRQISSTALRGEVFLALCVEVVYIAAVKKSCCLVDPFYQLFLSEGRLIHSINCF</sequence>
<reference evidence="2" key="1">
    <citation type="journal article" date="2024" name="Proc. Natl. Acad. Sci. U.S.A.">
        <title>Extraordinary preservation of gene collinearity over three hundred million years revealed in homosporous lycophytes.</title>
        <authorList>
            <person name="Li C."/>
            <person name="Wickell D."/>
            <person name="Kuo L.Y."/>
            <person name="Chen X."/>
            <person name="Nie B."/>
            <person name="Liao X."/>
            <person name="Peng D."/>
            <person name="Ji J."/>
            <person name="Jenkins J."/>
            <person name="Williams M."/>
            <person name="Shu S."/>
            <person name="Plott C."/>
            <person name="Barry K."/>
            <person name="Rajasekar S."/>
            <person name="Grimwood J."/>
            <person name="Han X."/>
            <person name="Sun S."/>
            <person name="Hou Z."/>
            <person name="He W."/>
            <person name="Dai G."/>
            <person name="Sun C."/>
            <person name="Schmutz J."/>
            <person name="Leebens-Mack J.H."/>
            <person name="Li F.W."/>
            <person name="Wang L."/>
        </authorList>
    </citation>
    <scope>NUCLEOTIDE SEQUENCE [LARGE SCALE GENOMIC DNA]</scope>
    <source>
        <strain evidence="2">cv. PW_Plant_1</strain>
    </source>
</reference>
<accession>A0ACC2DG41</accession>
<name>A0ACC2DG41_DIPCM</name>
<evidence type="ECO:0000313" key="2">
    <source>
        <dbReference type="Proteomes" id="UP001162992"/>
    </source>
</evidence>
<evidence type="ECO:0000313" key="1">
    <source>
        <dbReference type="EMBL" id="KAJ7553203.1"/>
    </source>
</evidence>
<keyword evidence="2" id="KW-1185">Reference proteome</keyword>
<protein>
    <submittedName>
        <fullName evidence="1">Uncharacterized protein</fullName>
    </submittedName>
</protein>
<proteinExistence type="predicted"/>
<organism evidence="1 2">
    <name type="scientific">Diphasiastrum complanatum</name>
    <name type="common">Issler's clubmoss</name>
    <name type="synonym">Lycopodium complanatum</name>
    <dbReference type="NCBI Taxonomy" id="34168"/>
    <lineage>
        <taxon>Eukaryota</taxon>
        <taxon>Viridiplantae</taxon>
        <taxon>Streptophyta</taxon>
        <taxon>Embryophyta</taxon>
        <taxon>Tracheophyta</taxon>
        <taxon>Lycopodiopsida</taxon>
        <taxon>Lycopodiales</taxon>
        <taxon>Lycopodiaceae</taxon>
        <taxon>Lycopodioideae</taxon>
        <taxon>Diphasiastrum</taxon>
    </lineage>
</organism>
<gene>
    <name evidence="1" type="ORF">O6H91_06G087800</name>
</gene>
<comment type="caution">
    <text evidence="1">The sequence shown here is derived from an EMBL/GenBank/DDBJ whole genome shotgun (WGS) entry which is preliminary data.</text>
</comment>